<feature type="transmembrane region" description="Helical" evidence="1">
    <location>
        <begin position="21"/>
        <end position="41"/>
    </location>
</feature>
<proteinExistence type="predicted"/>
<evidence type="ECO:0000256" key="1">
    <source>
        <dbReference type="SAM" id="Phobius"/>
    </source>
</evidence>
<dbReference type="RefSeq" id="WP_110997991.1">
    <property type="nucleotide sequence ID" value="NZ_QKTW01000009.1"/>
</dbReference>
<gene>
    <name evidence="2" type="ORF">DN068_06010</name>
</gene>
<protein>
    <recommendedName>
        <fullName evidence="4">Phage holin</fullName>
    </recommendedName>
</protein>
<dbReference type="EMBL" id="QKTW01000009">
    <property type="protein sequence ID" value="PZF73894.1"/>
    <property type="molecule type" value="Genomic_DNA"/>
</dbReference>
<dbReference type="Proteomes" id="UP000248745">
    <property type="component" value="Unassembled WGS sequence"/>
</dbReference>
<evidence type="ECO:0008006" key="4">
    <source>
        <dbReference type="Google" id="ProtNLM"/>
    </source>
</evidence>
<dbReference type="AlphaFoldDB" id="A0A2W2B0X9"/>
<sequence>MKSFIIEFFQRLKTSSPAFFIKLRIAMIALGVLIVTGNFLVSQNLFAINQATKDVLTAAADQLLIIISTVTGMSFLPKAASVGKSGNSSNTENDAPF</sequence>
<organism evidence="2 3">
    <name type="scientific">Taibaiella soli</name>
    <dbReference type="NCBI Taxonomy" id="1649169"/>
    <lineage>
        <taxon>Bacteria</taxon>
        <taxon>Pseudomonadati</taxon>
        <taxon>Bacteroidota</taxon>
        <taxon>Chitinophagia</taxon>
        <taxon>Chitinophagales</taxon>
        <taxon>Chitinophagaceae</taxon>
        <taxon>Taibaiella</taxon>
    </lineage>
</organism>
<evidence type="ECO:0000313" key="2">
    <source>
        <dbReference type="EMBL" id="PZF73894.1"/>
    </source>
</evidence>
<keyword evidence="1" id="KW-1133">Transmembrane helix</keyword>
<name>A0A2W2B0X9_9BACT</name>
<evidence type="ECO:0000313" key="3">
    <source>
        <dbReference type="Proteomes" id="UP000248745"/>
    </source>
</evidence>
<keyword evidence="1" id="KW-0472">Membrane</keyword>
<keyword evidence="1" id="KW-0812">Transmembrane</keyword>
<keyword evidence="3" id="KW-1185">Reference proteome</keyword>
<comment type="caution">
    <text evidence="2">The sequence shown here is derived from an EMBL/GenBank/DDBJ whole genome shotgun (WGS) entry which is preliminary data.</text>
</comment>
<accession>A0A2W2B0X9</accession>
<reference evidence="2 3" key="1">
    <citation type="submission" date="2018-06" db="EMBL/GenBank/DDBJ databases">
        <title>Mucibacter soli gen. nov., sp. nov., a new member of the family Chitinophagaceae producing mucin.</title>
        <authorList>
            <person name="Kim M.-K."/>
            <person name="Park S."/>
            <person name="Kim T.-S."/>
            <person name="Joung Y."/>
            <person name="Han J.-H."/>
            <person name="Kim S.B."/>
        </authorList>
    </citation>
    <scope>NUCLEOTIDE SEQUENCE [LARGE SCALE GENOMIC DNA]</scope>
    <source>
        <strain evidence="2 3">R1-15</strain>
    </source>
</reference>